<name>A0A645JBY9_9ZZZZ</name>
<proteinExistence type="predicted"/>
<gene>
    <name evidence="1" type="ORF">SDC9_208580</name>
</gene>
<comment type="caution">
    <text evidence="1">The sequence shown here is derived from an EMBL/GenBank/DDBJ whole genome shotgun (WGS) entry which is preliminary data.</text>
</comment>
<dbReference type="EMBL" id="VSSQ01136620">
    <property type="protein sequence ID" value="MPN60847.1"/>
    <property type="molecule type" value="Genomic_DNA"/>
</dbReference>
<sequence length="130" mass="15049">MRFLEIAKHLSIPVKVVTDNDGDVLALEKKYENYIGSNKKDNIEICYDDTVHTGILTLGKDEKPFNYNTLEPLLLSENDLKTFNEIFNTSYLTDDDLHKYMKTHKTDCALKIFSYGSSITYPEYIKRAIQ</sequence>
<evidence type="ECO:0000313" key="1">
    <source>
        <dbReference type="EMBL" id="MPN60847.1"/>
    </source>
</evidence>
<dbReference type="AlphaFoldDB" id="A0A645JBY9"/>
<reference evidence="1" key="1">
    <citation type="submission" date="2019-08" db="EMBL/GenBank/DDBJ databases">
        <authorList>
            <person name="Kucharzyk K."/>
            <person name="Murdoch R.W."/>
            <person name="Higgins S."/>
            <person name="Loffler F."/>
        </authorList>
    </citation>
    <scope>NUCLEOTIDE SEQUENCE</scope>
</reference>
<protein>
    <submittedName>
        <fullName evidence="1">Uncharacterized protein</fullName>
    </submittedName>
</protein>
<organism evidence="1">
    <name type="scientific">bioreactor metagenome</name>
    <dbReference type="NCBI Taxonomy" id="1076179"/>
    <lineage>
        <taxon>unclassified sequences</taxon>
        <taxon>metagenomes</taxon>
        <taxon>ecological metagenomes</taxon>
    </lineage>
</organism>
<accession>A0A645JBY9</accession>